<dbReference type="InterPro" id="IPR055049">
    <property type="entry name" value="SNaCT7"/>
</dbReference>
<evidence type="ECO:0000259" key="2">
    <source>
        <dbReference type="Pfam" id="PF22712"/>
    </source>
</evidence>
<keyword evidence="4" id="KW-1185">Reference proteome</keyword>
<dbReference type="InterPro" id="IPR007111">
    <property type="entry name" value="NACHT_NTPase"/>
</dbReference>
<gene>
    <name evidence="3" type="ORF">WMO17_07345</name>
</gene>
<dbReference type="PANTHER" id="PTHR46844">
    <property type="entry name" value="SLR5058 PROTEIN"/>
    <property type="match status" value="1"/>
</dbReference>
<sequence>MENPIVYSPVDAGKIISDTAANLMKSAATSGWAKVKKYFKDFSAEESIEIGTAFNDYIRVTQERNSKIKTLIYRRVPKDIYSFYECVGLRLEGKVIKTSNVSDVLKIGKKILVTGTGGIGKSILMKHLFLSTIKETEYIPVLLELRKFNGMENKDISIYRAVYQTLSDNGFTLADEYYKYSLEKGGYIILLDGFDEVNRDKLKKVQEEIKSFSDKFEKNTYIISSRPTEMFIGWNDFVETSVMPLSKKQALSLVNKIEFDESAKRAFYTELSRTLYDKYTSFASNPLLLTIMLLTFSNHASIPENLNEFYEEAFTTLFNMHDATKDCYLRDIRTGLGCEEFKTVFSYICFKSYFRGQFEFTEHQLRERIQEAQSRFPLYKFTIEDFQEDLTLSVCMLVKDGLSYRFSHRSFQEYFAALYTCKLTDDVQSKLLATWFDESISVVGDEYMSMLYNLQPDKVNKIVLCPGLKKLKELYDSMGFSVELLKELFSGVHLRRLYKLENSKRVTDYTIDFGISNRYLCNILMITCKLNHFFNPNAEGIKKSREIASTWVSEREKQDPQNRYHIEPIEFDDLMIFLDKHNFTVADFLEACKWVEARFIFSFKILEKYGENSISRKKKVSSILDEL</sequence>
<dbReference type="SUPFAM" id="SSF52540">
    <property type="entry name" value="P-loop containing nucleoside triphosphate hydrolases"/>
    <property type="match status" value="1"/>
</dbReference>
<evidence type="ECO:0000313" key="4">
    <source>
        <dbReference type="Proteomes" id="UP001496146"/>
    </source>
</evidence>
<comment type="caution">
    <text evidence="3">The sequence shown here is derived from an EMBL/GenBank/DDBJ whole genome shotgun (WGS) entry which is preliminary data.</text>
</comment>
<dbReference type="Pfam" id="PF05729">
    <property type="entry name" value="NACHT"/>
    <property type="match status" value="1"/>
</dbReference>
<accession>A0ABV1BNZ4</accession>
<dbReference type="InterPro" id="IPR027417">
    <property type="entry name" value="P-loop_NTPase"/>
</dbReference>
<dbReference type="EMBL" id="JBBMEP010000011">
    <property type="protein sequence ID" value="MEQ2377178.1"/>
    <property type="molecule type" value="Genomic_DNA"/>
</dbReference>
<feature type="domain" description="NACHT" evidence="1">
    <location>
        <begin position="111"/>
        <end position="256"/>
    </location>
</feature>
<organism evidence="3 4">
    <name type="scientific">Faecalibacterium faecis</name>
    <dbReference type="NCBI Taxonomy" id="3133157"/>
    <lineage>
        <taxon>Bacteria</taxon>
        <taxon>Bacillati</taxon>
        <taxon>Bacillota</taxon>
        <taxon>Clostridia</taxon>
        <taxon>Eubacteriales</taxon>
        <taxon>Oscillospiraceae</taxon>
        <taxon>Faecalibacterium</taxon>
    </lineage>
</organism>
<name>A0ABV1BNZ4_9FIRM</name>
<evidence type="ECO:0000313" key="3">
    <source>
        <dbReference type="EMBL" id="MEQ2377178.1"/>
    </source>
</evidence>
<reference evidence="3 4" key="1">
    <citation type="submission" date="2024-03" db="EMBL/GenBank/DDBJ databases">
        <title>Human intestinal bacterial collection.</title>
        <authorList>
            <person name="Pauvert C."/>
            <person name="Hitch T.C.A."/>
            <person name="Clavel T."/>
        </authorList>
    </citation>
    <scope>NUCLEOTIDE SEQUENCE [LARGE SCALE GENOMIC DNA]</scope>
    <source>
        <strain evidence="3 4">CLA-JM-H7-B</strain>
    </source>
</reference>
<dbReference type="PANTHER" id="PTHR46844:SF1">
    <property type="entry name" value="SLR5058 PROTEIN"/>
    <property type="match status" value="1"/>
</dbReference>
<dbReference type="Gene3D" id="3.40.50.300">
    <property type="entry name" value="P-loop containing nucleotide triphosphate hydrolases"/>
    <property type="match status" value="1"/>
</dbReference>
<evidence type="ECO:0000259" key="1">
    <source>
        <dbReference type="Pfam" id="PF05729"/>
    </source>
</evidence>
<dbReference type="RefSeq" id="WP_349137799.1">
    <property type="nucleotide sequence ID" value="NZ_JBBMEP010000011.1"/>
</dbReference>
<dbReference type="Pfam" id="PF22712">
    <property type="entry name" value="SNaCT7"/>
    <property type="match status" value="1"/>
</dbReference>
<protein>
    <submittedName>
        <fullName evidence="3">NACHT domain-containing protein</fullName>
    </submittedName>
</protein>
<feature type="domain" description="Short NACHT-associated C-terminal" evidence="2">
    <location>
        <begin position="452"/>
        <end position="627"/>
    </location>
</feature>
<proteinExistence type="predicted"/>
<dbReference type="Proteomes" id="UP001496146">
    <property type="component" value="Unassembled WGS sequence"/>
</dbReference>